<keyword evidence="5" id="KW-1185">Reference proteome</keyword>
<dbReference type="GO" id="GO:0005829">
    <property type="term" value="C:cytosol"/>
    <property type="evidence" value="ECO:0007669"/>
    <property type="project" value="UniProtKB-ARBA"/>
</dbReference>
<feature type="region of interest" description="Disordered" evidence="2">
    <location>
        <begin position="1"/>
        <end position="33"/>
    </location>
</feature>
<sequence>MPRSDAEARRTLPLPPQGGTARRRRAAATRVPPARVRGCSVHAGRCGLRGTARHWRTDIDRHRGRPHEHVQGRRACRPRRRPVLATGPGRDGGDRRVNRQIPFGRTGLRVGRLAVGTVNFGGRTDEPEARRILDSALAHGMNMIDTADMYGWRVHRGYTEELIGRWLAGSPHRRDDVIVATKVGERTGDGPNDRGLSAHHIVQGCEASLRRLGTDRIDLYQMHLYDPDVCWDVVWQAMDQLITQGKVRYVGSSNFAGWNIADAQHAARGRGMVGLVSEQCAYNLLTREPELEILPAAQAHGLATLVWAPLHGGLLSGALRKAREGTGAKSAQGRAVSALSVNRPAVERYEQFCAELGRDPAEVGLAWLLSRPGALVPVIGPRTAGQVEGALQALETELSPGELLELEKIFPPVGHGGPAPRAWID</sequence>
<dbReference type="Pfam" id="PF00248">
    <property type="entry name" value="Aldo_ket_red"/>
    <property type="match status" value="1"/>
</dbReference>
<dbReference type="GO" id="GO:0016491">
    <property type="term" value="F:oxidoreductase activity"/>
    <property type="evidence" value="ECO:0007669"/>
    <property type="project" value="UniProtKB-KW"/>
</dbReference>
<evidence type="ECO:0000313" key="5">
    <source>
        <dbReference type="Proteomes" id="UP000515307"/>
    </source>
</evidence>
<name>A0A7G7BWF3_9ACTN</name>
<dbReference type="InterPro" id="IPR050523">
    <property type="entry name" value="AKR_Detox_Biosynth"/>
</dbReference>
<dbReference type="FunFam" id="3.20.20.100:FF:000004">
    <property type="entry name" value="Oxidoreductase, aldo/keto reductase"/>
    <property type="match status" value="1"/>
</dbReference>
<dbReference type="KEGG" id="sfiy:F0344_35040"/>
<evidence type="ECO:0000259" key="3">
    <source>
        <dbReference type="Pfam" id="PF00248"/>
    </source>
</evidence>
<organism evidence="4 5">
    <name type="scientific">Streptomyces finlayi</name>
    <dbReference type="NCBI Taxonomy" id="67296"/>
    <lineage>
        <taxon>Bacteria</taxon>
        <taxon>Bacillati</taxon>
        <taxon>Actinomycetota</taxon>
        <taxon>Actinomycetes</taxon>
        <taxon>Kitasatosporales</taxon>
        <taxon>Streptomycetaceae</taxon>
        <taxon>Streptomyces</taxon>
    </lineage>
</organism>
<protein>
    <submittedName>
        <fullName evidence="4">Aldo/keto reductase</fullName>
    </submittedName>
</protein>
<dbReference type="InterPro" id="IPR036812">
    <property type="entry name" value="NAD(P)_OxRdtase_dom_sf"/>
</dbReference>
<dbReference type="Proteomes" id="UP000515307">
    <property type="component" value="Plasmid unnamed1"/>
</dbReference>
<dbReference type="EMBL" id="CP045703">
    <property type="protein sequence ID" value="QNE79668.1"/>
    <property type="molecule type" value="Genomic_DNA"/>
</dbReference>
<feature type="domain" description="NADP-dependent oxidoreductase" evidence="3">
    <location>
        <begin position="112"/>
        <end position="408"/>
    </location>
</feature>
<dbReference type="AlphaFoldDB" id="A0A7G7BWF3"/>
<proteinExistence type="predicted"/>
<evidence type="ECO:0000256" key="2">
    <source>
        <dbReference type="SAM" id="MobiDB-lite"/>
    </source>
</evidence>
<geneLocation type="plasmid" evidence="4 5">
    <name>unnamed1</name>
</geneLocation>
<evidence type="ECO:0000313" key="4">
    <source>
        <dbReference type="EMBL" id="QNE79668.1"/>
    </source>
</evidence>
<dbReference type="SUPFAM" id="SSF51430">
    <property type="entry name" value="NAD(P)-linked oxidoreductase"/>
    <property type="match status" value="1"/>
</dbReference>
<evidence type="ECO:0000256" key="1">
    <source>
        <dbReference type="ARBA" id="ARBA00023002"/>
    </source>
</evidence>
<keyword evidence="4" id="KW-0614">Plasmid</keyword>
<accession>A0A7G7BWF3</accession>
<gene>
    <name evidence="4" type="ORF">F0344_35040</name>
</gene>
<feature type="region of interest" description="Disordered" evidence="2">
    <location>
        <begin position="63"/>
        <end position="99"/>
    </location>
</feature>
<keyword evidence="1" id="KW-0560">Oxidoreductase</keyword>
<dbReference type="PANTHER" id="PTHR43364">
    <property type="entry name" value="NADH-SPECIFIC METHYLGLYOXAL REDUCTASE-RELATED"/>
    <property type="match status" value="1"/>
</dbReference>
<dbReference type="InterPro" id="IPR023210">
    <property type="entry name" value="NADP_OxRdtase_dom"/>
</dbReference>
<dbReference type="Gene3D" id="3.20.20.100">
    <property type="entry name" value="NADP-dependent oxidoreductase domain"/>
    <property type="match status" value="1"/>
</dbReference>
<dbReference type="PANTHER" id="PTHR43364:SF5">
    <property type="entry name" value="REDUCTASE"/>
    <property type="match status" value="1"/>
</dbReference>
<reference evidence="5" key="1">
    <citation type="submission" date="2019-10" db="EMBL/GenBank/DDBJ databases">
        <title>Antimicrobial potential of Antarctic Bacteria.</title>
        <authorList>
            <person name="Benaud N."/>
            <person name="Edwards R.J."/>
            <person name="Ferrari B.C."/>
        </authorList>
    </citation>
    <scope>NUCLEOTIDE SEQUENCE [LARGE SCALE GENOMIC DNA]</scope>
    <source>
        <strain evidence="5">NBSH44</strain>
        <plasmid evidence="5">unnamed1</plasmid>
    </source>
</reference>
<feature type="compositionally biased region" description="Basic and acidic residues" evidence="2">
    <location>
        <begin position="1"/>
        <end position="10"/>
    </location>
</feature>
<feature type="compositionally biased region" description="Basic residues" evidence="2">
    <location>
        <begin position="72"/>
        <end position="82"/>
    </location>
</feature>